<dbReference type="AlphaFoldDB" id="A0A1I1MMK2"/>
<dbReference type="Gene3D" id="2.60.40.1930">
    <property type="match status" value="1"/>
</dbReference>
<proteinExistence type="predicted"/>
<keyword evidence="1" id="KW-0732">Signal</keyword>
<feature type="signal peptide" evidence="1">
    <location>
        <begin position="1"/>
        <end position="22"/>
    </location>
</feature>
<evidence type="ECO:0000313" key="3">
    <source>
        <dbReference type="Proteomes" id="UP000198598"/>
    </source>
</evidence>
<gene>
    <name evidence="2" type="ORF">SAMN05216167_102522</name>
</gene>
<evidence type="ECO:0000313" key="2">
    <source>
        <dbReference type="EMBL" id="SFC82780.1"/>
    </source>
</evidence>
<evidence type="ECO:0000256" key="1">
    <source>
        <dbReference type="SAM" id="SignalP"/>
    </source>
</evidence>
<dbReference type="EMBL" id="FOLQ01000002">
    <property type="protein sequence ID" value="SFC82780.1"/>
    <property type="molecule type" value="Genomic_DNA"/>
</dbReference>
<evidence type="ECO:0008006" key="4">
    <source>
        <dbReference type="Google" id="ProtNLM"/>
    </source>
</evidence>
<sequence length="804" mass="90342">MHVFIKRFLSILLLMSSLWGYGQMPASVNTLVQSVDTYRRQVLAEKLFVHTDQGFYLTGETLWFKIYYVDGSFHQPIDLSKVAYLEVLDQEGKAVLQTKVALSSGGGNGTLFLPSSISSGTYRLRAYTNWMKNFSADYFFEKKLTIVNTFKRLGLPALKAPADYVIQFFPEGGNLVQGISSKVAFKVADDAGRSVAVRGWLLNAQNDTLARFVSHKFGMGHFTFTPSDNVTYRVVVADEKGRSFTRPLPTIYPQGYAMRLEDTSVDQLKINVSTNVASPSSVYLLAHTRQVIDVAEVRPIQRETTFLIDKKTLGEGVSHLTIFDADRQPVCERLYFKRPTQPLAISLKTDQKGYAYRNKVAVEASVQSGAKANQADLSMAVYRLDSLSSVDSGNILSYLWMTSDLPGPIESPDYYLQAETPEVREATDNLMLTHGWRRFRWEDVLKNSTASPSSVTRQSMFQFLPEHNGPIVEGSVTDPSSGKPVPGVLSYLSTPGKPVRLYVSRSDLAGKIRFEMQDFYGAKSLIAQTNPADSVNTLRINSPFPAATKVPLPELSVSESQTEPLLSRSVAMQVQSTYWGDRAIQYHYPTVDSTAFYGKGKESYLLDAFTRFPRMEEVLREYVLGVMPRKKQGHFQLHVLNEPYREIFEELSLVMLDGVPIFDMDKVIEFSPLKVQKLDVVTNRYLLGPVMFNGIISLMTYKGDLAGFPLDARLVKLDYDGLQLQREFYNPRYDTAKQLESRLPDGRTLLYWNPNLQTDASGHTLTEFYTSDQPGTYLVEVNGLTKDGSAGSQRVMFEVKSVVK</sequence>
<organism evidence="2 3">
    <name type="scientific">Spirosoma endophyticum</name>
    <dbReference type="NCBI Taxonomy" id="662367"/>
    <lineage>
        <taxon>Bacteria</taxon>
        <taxon>Pseudomonadati</taxon>
        <taxon>Bacteroidota</taxon>
        <taxon>Cytophagia</taxon>
        <taxon>Cytophagales</taxon>
        <taxon>Cytophagaceae</taxon>
        <taxon>Spirosoma</taxon>
    </lineage>
</organism>
<dbReference type="Proteomes" id="UP000198598">
    <property type="component" value="Unassembled WGS sequence"/>
</dbReference>
<protein>
    <recommendedName>
        <fullName evidence="4">MG2 domain-containing protein</fullName>
    </recommendedName>
</protein>
<keyword evidence="3" id="KW-1185">Reference proteome</keyword>
<dbReference type="RefSeq" id="WP_093824561.1">
    <property type="nucleotide sequence ID" value="NZ_FOLQ01000002.1"/>
</dbReference>
<dbReference type="STRING" id="662367.SAMN05216167_102522"/>
<reference evidence="2 3" key="1">
    <citation type="submission" date="2016-10" db="EMBL/GenBank/DDBJ databases">
        <authorList>
            <person name="de Groot N.N."/>
        </authorList>
    </citation>
    <scope>NUCLEOTIDE SEQUENCE [LARGE SCALE GENOMIC DNA]</scope>
    <source>
        <strain evidence="2 3">DSM 26130</strain>
    </source>
</reference>
<feature type="chain" id="PRO_5011612069" description="MG2 domain-containing protein" evidence="1">
    <location>
        <begin position="23"/>
        <end position="804"/>
    </location>
</feature>
<dbReference type="OrthoDB" id="679547at2"/>
<name>A0A1I1MMK2_9BACT</name>
<accession>A0A1I1MMK2</accession>